<dbReference type="PANTHER" id="PTHR16469">
    <property type="entry name" value="UBIQUITIN-ASSOCIATED AND SH3 DOMAIN-CONTAINING BA-RELATED"/>
    <property type="match status" value="1"/>
</dbReference>
<keyword evidence="2" id="KW-1185">Reference proteome</keyword>
<dbReference type="InterPro" id="IPR051710">
    <property type="entry name" value="Phosphatase_SH3-domain"/>
</dbReference>
<dbReference type="InterPro" id="IPR029033">
    <property type="entry name" value="His_PPase_superfam"/>
</dbReference>
<dbReference type="GO" id="GO:0016791">
    <property type="term" value="F:phosphatase activity"/>
    <property type="evidence" value="ECO:0007669"/>
    <property type="project" value="UniProtKB-ARBA"/>
</dbReference>
<accession>A0A368FPA9</accession>
<reference evidence="1 2" key="1">
    <citation type="submission" date="2014-10" db="EMBL/GenBank/DDBJ databases">
        <title>Draft genome of the hookworm Ancylostoma caninum.</title>
        <authorList>
            <person name="Mitreva M."/>
        </authorList>
    </citation>
    <scope>NUCLEOTIDE SEQUENCE [LARGE SCALE GENOMIC DNA]</scope>
    <source>
        <strain evidence="1 2">Baltimore</strain>
    </source>
</reference>
<dbReference type="PANTHER" id="PTHR16469:SF5">
    <property type="entry name" value="PHOSPHOGLYCERATE MUTASE FAMILY PROTEIN"/>
    <property type="match status" value="1"/>
</dbReference>
<evidence type="ECO:0000313" key="2">
    <source>
        <dbReference type="Proteomes" id="UP000252519"/>
    </source>
</evidence>
<dbReference type="Gene3D" id="3.40.50.1240">
    <property type="entry name" value="Phosphoglycerate mutase-like"/>
    <property type="match status" value="1"/>
</dbReference>
<dbReference type="OrthoDB" id="414418at2759"/>
<dbReference type="EMBL" id="JOJR01000842">
    <property type="protein sequence ID" value="RCN33963.1"/>
    <property type="molecule type" value="Genomic_DNA"/>
</dbReference>
<comment type="caution">
    <text evidence="1">The sequence shown here is derived from an EMBL/GenBank/DDBJ whole genome shotgun (WGS) entry which is preliminary data.</text>
</comment>
<gene>
    <name evidence="1" type="ORF">ANCCAN_20198</name>
</gene>
<dbReference type="SUPFAM" id="SSF53254">
    <property type="entry name" value="Phosphoglycerate mutase-like"/>
    <property type="match status" value="1"/>
</dbReference>
<dbReference type="AlphaFoldDB" id="A0A368FPA9"/>
<evidence type="ECO:0008006" key="3">
    <source>
        <dbReference type="Google" id="ProtNLM"/>
    </source>
</evidence>
<dbReference type="STRING" id="29170.A0A368FPA9"/>
<dbReference type="Proteomes" id="UP000252519">
    <property type="component" value="Unassembled WGS sequence"/>
</dbReference>
<organism evidence="1 2">
    <name type="scientific">Ancylostoma caninum</name>
    <name type="common">Dog hookworm</name>
    <dbReference type="NCBI Taxonomy" id="29170"/>
    <lineage>
        <taxon>Eukaryota</taxon>
        <taxon>Metazoa</taxon>
        <taxon>Ecdysozoa</taxon>
        <taxon>Nematoda</taxon>
        <taxon>Chromadorea</taxon>
        <taxon>Rhabditida</taxon>
        <taxon>Rhabditina</taxon>
        <taxon>Rhabditomorpha</taxon>
        <taxon>Strongyloidea</taxon>
        <taxon>Ancylostomatidae</taxon>
        <taxon>Ancylostomatinae</taxon>
        <taxon>Ancylostoma</taxon>
    </lineage>
</organism>
<name>A0A368FPA9_ANCCA</name>
<proteinExistence type="predicted"/>
<evidence type="ECO:0000313" key="1">
    <source>
        <dbReference type="EMBL" id="RCN33963.1"/>
    </source>
</evidence>
<protein>
    <recommendedName>
        <fullName evidence="3">Phosphoglycerate mutase family protein</fullName>
    </recommendedName>
</protein>
<sequence length="102" mass="11729">MMVMRHTERLDDFFPDWITRCEKGYRPYDLNMPMMLPIKRSLQAYQGDPPITNTGDILARIIARGMFSGGYVPDIIYASPALRCIQTANAMRSILRCEAKIK</sequence>